<protein>
    <submittedName>
        <fullName evidence="4">Transporter substrate-binding domain-containing protein</fullName>
    </submittedName>
</protein>
<name>A0A975K7Z2_9SPHN</name>
<proteinExistence type="predicted"/>
<evidence type="ECO:0000313" key="4">
    <source>
        <dbReference type="EMBL" id="QUT05748.1"/>
    </source>
</evidence>
<organism evidence="4 5">
    <name type="scientific">Sphingobium phenoxybenzoativorans</name>
    <dbReference type="NCBI Taxonomy" id="1592790"/>
    <lineage>
        <taxon>Bacteria</taxon>
        <taxon>Pseudomonadati</taxon>
        <taxon>Pseudomonadota</taxon>
        <taxon>Alphaproteobacteria</taxon>
        <taxon>Sphingomonadales</taxon>
        <taxon>Sphingomonadaceae</taxon>
        <taxon>Sphingobium</taxon>
    </lineage>
</organism>
<keyword evidence="5" id="KW-1185">Reference proteome</keyword>
<feature type="domain" description="Solute-binding protein family 3/N-terminal" evidence="3">
    <location>
        <begin position="41"/>
        <end position="281"/>
    </location>
</feature>
<dbReference type="RefSeq" id="WP_212609264.1">
    <property type="nucleotide sequence ID" value="NZ_CP073910.1"/>
</dbReference>
<dbReference type="PANTHER" id="PTHR35936">
    <property type="entry name" value="MEMBRANE-BOUND LYTIC MUREIN TRANSGLYCOSYLASE F"/>
    <property type="match status" value="1"/>
</dbReference>
<evidence type="ECO:0000313" key="5">
    <source>
        <dbReference type="Proteomes" id="UP000681425"/>
    </source>
</evidence>
<dbReference type="Gene3D" id="3.40.190.10">
    <property type="entry name" value="Periplasmic binding protein-like II"/>
    <property type="match status" value="3"/>
</dbReference>
<sequence>MQTTDLGRRRFLMNALAMSALGLMPGNAFAAPIAKVKALGVLRVAVYKDNRPWSWRQDGKLIGIDADLGAALAKALGVRVDLAELIADESVDDDLRNGVWKGGLLGFQPADIMLHIPFDRGFAARNDQVAIVAPYYRETFQFACVKGEIDCNAIPSQFKGHRLAAEIDSIPDFYLMGTFGGILAKDVAHFPSGADAVNAIIDGHADGVLASRAQIEAVLADRKPANIAKRTTPLPAFPSPGWDIGMAVKENSRNLGDAVEGVLTDMAASGELKAIFDRYGVTYAPALAA</sequence>
<dbReference type="InterPro" id="IPR001638">
    <property type="entry name" value="Solute-binding_3/MltF_N"/>
</dbReference>
<dbReference type="SMART" id="SM00062">
    <property type="entry name" value="PBPb"/>
    <property type="match status" value="1"/>
</dbReference>
<dbReference type="Proteomes" id="UP000681425">
    <property type="component" value="Chromosome"/>
</dbReference>
<reference evidence="4" key="1">
    <citation type="submission" date="2021-04" db="EMBL/GenBank/DDBJ databases">
        <title>Isolation of p-tert-butylphenol degrading bacteria Sphingobium phenoxybenzoativorans Tas13 from active sludge.</title>
        <authorList>
            <person name="Li Y."/>
        </authorList>
    </citation>
    <scope>NUCLEOTIDE SEQUENCE</scope>
    <source>
        <strain evidence="4">Tas13</strain>
    </source>
</reference>
<dbReference type="PROSITE" id="PS51318">
    <property type="entry name" value="TAT"/>
    <property type="match status" value="1"/>
</dbReference>
<dbReference type="AlphaFoldDB" id="A0A975K7Z2"/>
<keyword evidence="1 2" id="KW-0732">Signal</keyword>
<evidence type="ECO:0000256" key="2">
    <source>
        <dbReference type="SAM" id="SignalP"/>
    </source>
</evidence>
<dbReference type="EMBL" id="CP073910">
    <property type="protein sequence ID" value="QUT05748.1"/>
    <property type="molecule type" value="Genomic_DNA"/>
</dbReference>
<accession>A0A975K7Z2</accession>
<evidence type="ECO:0000256" key="1">
    <source>
        <dbReference type="ARBA" id="ARBA00022729"/>
    </source>
</evidence>
<feature type="signal peptide" evidence="2">
    <location>
        <begin position="1"/>
        <end position="30"/>
    </location>
</feature>
<dbReference type="SUPFAM" id="SSF53850">
    <property type="entry name" value="Periplasmic binding protein-like II"/>
    <property type="match status" value="1"/>
</dbReference>
<gene>
    <name evidence="4" type="ORF">KFK14_22880</name>
</gene>
<dbReference type="PANTHER" id="PTHR35936:SF17">
    <property type="entry name" value="ARGININE-BINDING EXTRACELLULAR PROTEIN ARTP"/>
    <property type="match status" value="1"/>
</dbReference>
<evidence type="ECO:0000259" key="3">
    <source>
        <dbReference type="SMART" id="SM00062"/>
    </source>
</evidence>
<dbReference type="KEGG" id="spph:KFK14_22880"/>
<feature type="chain" id="PRO_5037708871" evidence="2">
    <location>
        <begin position="31"/>
        <end position="289"/>
    </location>
</feature>
<dbReference type="InterPro" id="IPR006311">
    <property type="entry name" value="TAT_signal"/>
</dbReference>